<evidence type="ECO:0000313" key="16">
    <source>
        <dbReference type="Proteomes" id="UP001142610"/>
    </source>
</evidence>
<evidence type="ECO:0000256" key="4">
    <source>
        <dbReference type="ARBA" id="ARBA00007837"/>
    </source>
</evidence>
<reference evidence="15" key="1">
    <citation type="submission" date="2022-07" db="EMBL/GenBank/DDBJ databases">
        <title>Parvularcula maris sp. nov., an algicidal bacterium isolated from seawater.</title>
        <authorList>
            <person name="Li F."/>
        </authorList>
    </citation>
    <scope>NUCLEOTIDE SEQUENCE</scope>
    <source>
        <strain evidence="15">BGMRC 0090</strain>
    </source>
</reference>
<dbReference type="Pfam" id="PF00391">
    <property type="entry name" value="PEP-utilizers"/>
    <property type="match status" value="1"/>
</dbReference>
<dbReference type="PANTHER" id="PTHR46244">
    <property type="entry name" value="PHOSPHOENOLPYRUVATE-PROTEIN PHOSPHOTRANSFERASE"/>
    <property type="match status" value="1"/>
</dbReference>
<dbReference type="Pfam" id="PF02896">
    <property type="entry name" value="PEP-utilizers_C"/>
    <property type="match status" value="1"/>
</dbReference>
<dbReference type="PANTHER" id="PTHR46244:SF6">
    <property type="entry name" value="PHOSPHOENOLPYRUVATE-PROTEIN PHOSPHOTRANSFERASE"/>
    <property type="match status" value="1"/>
</dbReference>
<dbReference type="AlphaFoldDB" id="A0A9X2LA44"/>
<evidence type="ECO:0000256" key="3">
    <source>
        <dbReference type="ARBA" id="ARBA00004496"/>
    </source>
</evidence>
<keyword evidence="13" id="KW-0460">Magnesium</keyword>
<dbReference type="InterPro" id="IPR029016">
    <property type="entry name" value="GAF-like_dom_sf"/>
</dbReference>
<comment type="similarity">
    <text evidence="4">Belongs to the PEP-utilizing enzyme family.</text>
</comment>
<feature type="domain" description="GAF" evidence="14">
    <location>
        <begin position="27"/>
        <end position="173"/>
    </location>
</feature>
<keyword evidence="12" id="KW-0418">Kinase</keyword>
<keyword evidence="16" id="KW-1185">Reference proteome</keyword>
<keyword evidence="6" id="KW-0813">Transport</keyword>
<evidence type="ECO:0000313" key="15">
    <source>
        <dbReference type="EMBL" id="MCQ8185709.1"/>
    </source>
</evidence>
<evidence type="ECO:0000256" key="2">
    <source>
        <dbReference type="ARBA" id="ARBA00001946"/>
    </source>
</evidence>
<dbReference type="InterPro" id="IPR036618">
    <property type="entry name" value="PtsI_HPr-bd_sf"/>
</dbReference>
<gene>
    <name evidence="15" type="primary">ptsP</name>
    <name evidence="15" type="ORF">NOG11_09910</name>
</gene>
<name>A0A9X2LA44_9PROT</name>
<evidence type="ECO:0000256" key="13">
    <source>
        <dbReference type="ARBA" id="ARBA00022842"/>
    </source>
</evidence>
<dbReference type="Gene3D" id="3.20.20.60">
    <property type="entry name" value="Phosphoenolpyruvate-binding domains"/>
    <property type="match status" value="1"/>
</dbReference>
<evidence type="ECO:0000256" key="10">
    <source>
        <dbReference type="ARBA" id="ARBA00022683"/>
    </source>
</evidence>
<dbReference type="InterPro" id="IPR036637">
    <property type="entry name" value="Phosphohistidine_dom_sf"/>
</dbReference>
<keyword evidence="8" id="KW-0762">Sugar transport</keyword>
<dbReference type="GO" id="GO:0016301">
    <property type="term" value="F:kinase activity"/>
    <property type="evidence" value="ECO:0007669"/>
    <property type="project" value="UniProtKB-KW"/>
</dbReference>
<dbReference type="SUPFAM" id="SSF51621">
    <property type="entry name" value="Phosphoenolpyruvate/pyruvate domain"/>
    <property type="match status" value="1"/>
</dbReference>
<keyword evidence="9 15" id="KW-0808">Transferase</keyword>
<comment type="cofactor">
    <cofactor evidence="2">
        <name>Mg(2+)</name>
        <dbReference type="ChEBI" id="CHEBI:18420"/>
    </cofactor>
</comment>
<dbReference type="Pfam" id="PF01590">
    <property type="entry name" value="GAF"/>
    <property type="match status" value="1"/>
</dbReference>
<evidence type="ECO:0000256" key="1">
    <source>
        <dbReference type="ARBA" id="ARBA00000683"/>
    </source>
</evidence>
<dbReference type="GO" id="GO:0008965">
    <property type="term" value="F:phosphoenolpyruvate-protein phosphotransferase activity"/>
    <property type="evidence" value="ECO:0007669"/>
    <property type="project" value="UniProtKB-EC"/>
</dbReference>
<evidence type="ECO:0000256" key="8">
    <source>
        <dbReference type="ARBA" id="ARBA00022597"/>
    </source>
</evidence>
<dbReference type="SUPFAM" id="SSF52009">
    <property type="entry name" value="Phosphohistidine domain"/>
    <property type="match status" value="1"/>
</dbReference>
<evidence type="ECO:0000256" key="12">
    <source>
        <dbReference type="ARBA" id="ARBA00022777"/>
    </source>
</evidence>
<dbReference type="InterPro" id="IPR006318">
    <property type="entry name" value="PTS_EI-like"/>
</dbReference>
<evidence type="ECO:0000256" key="6">
    <source>
        <dbReference type="ARBA" id="ARBA00022448"/>
    </source>
</evidence>
<dbReference type="InterPro" id="IPR000121">
    <property type="entry name" value="PEP_util_C"/>
</dbReference>
<evidence type="ECO:0000259" key="14">
    <source>
        <dbReference type="SMART" id="SM00065"/>
    </source>
</evidence>
<dbReference type="Gene3D" id="3.50.30.10">
    <property type="entry name" value="Phosphohistidine domain"/>
    <property type="match status" value="1"/>
</dbReference>
<dbReference type="GO" id="GO:0046872">
    <property type="term" value="F:metal ion binding"/>
    <property type="evidence" value="ECO:0007669"/>
    <property type="project" value="UniProtKB-KW"/>
</dbReference>
<dbReference type="InterPro" id="IPR008731">
    <property type="entry name" value="PTS_EIN"/>
</dbReference>
<comment type="caution">
    <text evidence="15">The sequence shown here is derived from an EMBL/GenBank/DDBJ whole genome shotgun (WGS) entry which is preliminary data.</text>
</comment>
<dbReference type="GO" id="GO:0009401">
    <property type="term" value="P:phosphoenolpyruvate-dependent sugar phosphotransferase system"/>
    <property type="evidence" value="ECO:0007669"/>
    <property type="project" value="UniProtKB-KW"/>
</dbReference>
<dbReference type="EC" id="2.7.3.9" evidence="5"/>
<evidence type="ECO:0000256" key="5">
    <source>
        <dbReference type="ARBA" id="ARBA00012232"/>
    </source>
</evidence>
<keyword evidence="7" id="KW-0963">Cytoplasm</keyword>
<dbReference type="InterPro" id="IPR003018">
    <property type="entry name" value="GAF"/>
</dbReference>
<dbReference type="SUPFAM" id="SSF55781">
    <property type="entry name" value="GAF domain-like"/>
    <property type="match status" value="1"/>
</dbReference>
<keyword evidence="11" id="KW-0479">Metal-binding</keyword>
<sequence length="758" mass="83856">MSVTPRIGPTPRVLLRQLREVMAEESDPQTRLDHLVEAIARNMVADVCSIYVRRPGDVLELFATEGLQRGAVHLTKMNWNEGLVGLVARTGRPLNLRKAKLHPDFSFRPETGEEDLSAFLGVPIVRSGKVIGVLTVQNRTSRAYAEDEIEAAQLVATVLAEIISSDKLLSEREAAEVEELVHQSEYEQGTAIIPGVVQGTVFLLTPRRTSKSIFAANMAEEKRRLTEGLSDLQKSVDDMMARNDAFNQISREVLEVYRLFAYDRGWARRLEEKILGGLTAEAAVEQVQKENRNQMRAAADPYLRERMHDLDDLSRRLLRVLSGEKDRRELPDNAIVFAETLGPAELLELNRRKLAGLVLAEASSNSHAAVVARSLRVPMVSGLGRLIDRAEQGDTVLLDGGTGEVFLRPASEAVENFQEKVRIRSERLAEFQQYRDGPAVTADGVPIAIEMNAGLALDMPLIDEVGASGVGLFRTELQFLIGKQLPTVREQTESYREVIEAAGGARVVFRTADIGSDKRADYMRGPLEANPAMGWRGLRMAMDREGLLRMQLRALIAAAKGTPLSILLPLVTTPREFEQARELIDKEIARTERLGEPVPSRLEVGAMIEIPSAAWCTSQLARQADFLSVGGNDLAQFFFAADRESEMVSGRYDYISRGFLTFLRHIARSANKEGTMLSYCGEQGADPLMALCLLGIGFRRVSVPASAVLPIKRMVGRVNLALVEEEIGRLLTEGQRSTLRGDIAALAERLDIPTVRFV</sequence>
<dbReference type="EMBL" id="JANIBC010000007">
    <property type="protein sequence ID" value="MCQ8185709.1"/>
    <property type="molecule type" value="Genomic_DNA"/>
</dbReference>
<proteinExistence type="inferred from homology"/>
<evidence type="ECO:0000256" key="11">
    <source>
        <dbReference type="ARBA" id="ARBA00022723"/>
    </source>
</evidence>
<dbReference type="InterPro" id="IPR015813">
    <property type="entry name" value="Pyrv/PenolPyrv_kinase-like_dom"/>
</dbReference>
<dbReference type="Gene3D" id="3.30.450.40">
    <property type="match status" value="1"/>
</dbReference>
<dbReference type="NCBIfam" id="TIGR01417">
    <property type="entry name" value="PTS_I_fam"/>
    <property type="match status" value="1"/>
</dbReference>
<dbReference type="Gene3D" id="1.10.274.10">
    <property type="entry name" value="PtsI, HPr-binding domain"/>
    <property type="match status" value="1"/>
</dbReference>
<dbReference type="InterPro" id="IPR040442">
    <property type="entry name" value="Pyrv_kinase-like_dom_sf"/>
</dbReference>
<dbReference type="InterPro" id="IPR050499">
    <property type="entry name" value="PEP-utilizing_PTS_enzyme"/>
</dbReference>
<evidence type="ECO:0000256" key="7">
    <source>
        <dbReference type="ARBA" id="ARBA00022490"/>
    </source>
</evidence>
<dbReference type="SMART" id="SM00065">
    <property type="entry name" value="GAF"/>
    <property type="match status" value="1"/>
</dbReference>
<dbReference type="SUPFAM" id="SSF47831">
    <property type="entry name" value="Enzyme I of the PEP:sugar phosphotransferase system HPr-binding (sub)domain"/>
    <property type="match status" value="1"/>
</dbReference>
<keyword evidence="10" id="KW-0598">Phosphotransferase system</keyword>
<evidence type="ECO:0000256" key="9">
    <source>
        <dbReference type="ARBA" id="ARBA00022679"/>
    </source>
</evidence>
<accession>A0A9X2LA44</accession>
<comment type="catalytic activity">
    <reaction evidence="1">
        <text>L-histidyl-[protein] + phosphoenolpyruvate = N(pros)-phospho-L-histidyl-[protein] + pyruvate</text>
        <dbReference type="Rhea" id="RHEA:23880"/>
        <dbReference type="Rhea" id="RHEA-COMP:9745"/>
        <dbReference type="Rhea" id="RHEA-COMP:9746"/>
        <dbReference type="ChEBI" id="CHEBI:15361"/>
        <dbReference type="ChEBI" id="CHEBI:29979"/>
        <dbReference type="ChEBI" id="CHEBI:58702"/>
        <dbReference type="ChEBI" id="CHEBI:64837"/>
        <dbReference type="EC" id="2.7.3.9"/>
    </reaction>
</comment>
<organism evidence="15 16">
    <name type="scientific">Parvularcula maris</name>
    <dbReference type="NCBI Taxonomy" id="2965077"/>
    <lineage>
        <taxon>Bacteria</taxon>
        <taxon>Pseudomonadati</taxon>
        <taxon>Pseudomonadota</taxon>
        <taxon>Alphaproteobacteria</taxon>
        <taxon>Parvularculales</taxon>
        <taxon>Parvularculaceae</taxon>
        <taxon>Parvularcula</taxon>
    </lineage>
</organism>
<comment type="subcellular location">
    <subcellularLocation>
        <location evidence="3">Cytoplasm</location>
    </subcellularLocation>
</comment>
<dbReference type="PRINTS" id="PR01736">
    <property type="entry name" value="PHPHTRNFRASE"/>
</dbReference>
<dbReference type="InterPro" id="IPR008279">
    <property type="entry name" value="PEP-util_enz_mobile_dom"/>
</dbReference>
<protein>
    <recommendedName>
        <fullName evidence="5">phosphoenolpyruvate--protein phosphotransferase</fullName>
        <ecNumber evidence="5">2.7.3.9</ecNumber>
    </recommendedName>
</protein>
<dbReference type="GO" id="GO:0005737">
    <property type="term" value="C:cytoplasm"/>
    <property type="evidence" value="ECO:0007669"/>
    <property type="project" value="UniProtKB-SubCell"/>
</dbReference>
<dbReference type="Pfam" id="PF05524">
    <property type="entry name" value="PEP-utilisers_N"/>
    <property type="match status" value="1"/>
</dbReference>
<dbReference type="Proteomes" id="UP001142610">
    <property type="component" value="Unassembled WGS sequence"/>
</dbReference>
<dbReference type="RefSeq" id="WP_256619598.1">
    <property type="nucleotide sequence ID" value="NZ_JANIBC010000007.1"/>
</dbReference>